<dbReference type="AlphaFoldDB" id="A0A2M7BUK5"/>
<evidence type="ECO:0000313" key="1">
    <source>
        <dbReference type="EMBL" id="PIV10238.1"/>
    </source>
</evidence>
<dbReference type="SUPFAM" id="SSF55608">
    <property type="entry name" value="Homing endonucleases"/>
    <property type="match status" value="1"/>
</dbReference>
<accession>A0A2M7BUK5</accession>
<dbReference type="EMBL" id="PEUX01000033">
    <property type="protein sequence ID" value="PIV10238.1"/>
    <property type="molecule type" value="Genomic_DNA"/>
</dbReference>
<name>A0A2M7BUK5_9BACT</name>
<organism evidence="1 2">
    <name type="scientific">Candidatus Portnoybacteria bacterium CG03_land_8_20_14_0_80_41_10</name>
    <dbReference type="NCBI Taxonomy" id="1974808"/>
    <lineage>
        <taxon>Bacteria</taxon>
        <taxon>Candidatus Portnoyibacteriota</taxon>
    </lineage>
</organism>
<proteinExistence type="predicted"/>
<dbReference type="InterPro" id="IPR027434">
    <property type="entry name" value="Homing_endonucl"/>
</dbReference>
<evidence type="ECO:0000313" key="2">
    <source>
        <dbReference type="Proteomes" id="UP000229894"/>
    </source>
</evidence>
<dbReference type="Proteomes" id="UP000229894">
    <property type="component" value="Unassembled WGS sequence"/>
</dbReference>
<gene>
    <name evidence="1" type="ORF">COS49_01500</name>
</gene>
<comment type="caution">
    <text evidence="1">The sequence shown here is derived from an EMBL/GenBank/DDBJ whole genome shotgun (WGS) entry which is preliminary data.</text>
</comment>
<reference evidence="2" key="1">
    <citation type="submission" date="2017-09" db="EMBL/GenBank/DDBJ databases">
        <title>Depth-based differentiation of microbial function through sediment-hosted aquifers and enrichment of novel symbionts in the deep terrestrial subsurface.</title>
        <authorList>
            <person name="Probst A.J."/>
            <person name="Ladd B."/>
            <person name="Jarett J.K."/>
            <person name="Geller-Mcgrath D.E."/>
            <person name="Sieber C.M.K."/>
            <person name="Emerson J.B."/>
            <person name="Anantharaman K."/>
            <person name="Thomas B.C."/>
            <person name="Malmstrom R."/>
            <person name="Stieglmeier M."/>
            <person name="Klingl A."/>
            <person name="Woyke T."/>
            <person name="Ryan C.M."/>
            <person name="Banfield J.F."/>
        </authorList>
    </citation>
    <scope>NUCLEOTIDE SEQUENCE [LARGE SCALE GENOMIC DNA]</scope>
</reference>
<protein>
    <recommendedName>
        <fullName evidence="3">DOD-type homing endonuclease domain-containing protein</fullName>
    </recommendedName>
</protein>
<evidence type="ECO:0008006" key="3">
    <source>
        <dbReference type="Google" id="ProtNLM"/>
    </source>
</evidence>
<sequence>MSSPEIAKIYRCRPEYVRHLLRKYNIRIRTKSEARRLLFNINIPKKELEELYLKEKLSSPGIAGKFNCSPGFVRNELRRHRIPIRTIQEALPLSNKPIYPRYNFSGNLEEEAYLIGLRKGDLYIHSANQANSTILVNTNSSKPEMIKLLIQIFSPYGHVWQGNPDKVGVVGFHCYLNKTFSFLLEKKDRIEPWILRNRKYFAAFSAGYVDAEGTFCLCGGKAVFSIKSQDKNILHQIQAKLIELGILLRPPQIVRKQGTRDKGGTISNKDIWGISVYRKDSLLKLIDLLNPYLKHADKRKRIKILKNNIFWRNKEYNRHQSTKWDKLYLREGVKYVRSLTLE</sequence>
<dbReference type="Gene3D" id="3.10.28.10">
    <property type="entry name" value="Homing endonucleases"/>
    <property type="match status" value="1"/>
</dbReference>